<comment type="caution">
    <text evidence="2">The sequence shown here is derived from an EMBL/GenBank/DDBJ whole genome shotgun (WGS) entry which is preliminary data.</text>
</comment>
<dbReference type="Proteomes" id="UP000266861">
    <property type="component" value="Unassembled WGS sequence"/>
</dbReference>
<dbReference type="EMBL" id="PQFF01000377">
    <property type="protein sequence ID" value="RHZ54561.1"/>
    <property type="molecule type" value="Genomic_DNA"/>
</dbReference>
<dbReference type="AlphaFoldDB" id="A0A397GU62"/>
<feature type="coiled-coil region" evidence="1">
    <location>
        <begin position="1"/>
        <end position="84"/>
    </location>
</feature>
<protein>
    <submittedName>
        <fullName evidence="2">Uncharacterized protein</fullName>
    </submittedName>
</protein>
<evidence type="ECO:0000313" key="3">
    <source>
        <dbReference type="Proteomes" id="UP000266861"/>
    </source>
</evidence>
<proteinExistence type="predicted"/>
<dbReference type="OrthoDB" id="2429623at2759"/>
<organism evidence="2 3">
    <name type="scientific">Diversispora epigaea</name>
    <dbReference type="NCBI Taxonomy" id="1348612"/>
    <lineage>
        <taxon>Eukaryota</taxon>
        <taxon>Fungi</taxon>
        <taxon>Fungi incertae sedis</taxon>
        <taxon>Mucoromycota</taxon>
        <taxon>Glomeromycotina</taxon>
        <taxon>Glomeromycetes</taxon>
        <taxon>Diversisporales</taxon>
        <taxon>Diversisporaceae</taxon>
        <taxon>Diversispora</taxon>
    </lineage>
</organism>
<name>A0A397GU62_9GLOM</name>
<accession>A0A397GU62</accession>
<evidence type="ECO:0000256" key="1">
    <source>
        <dbReference type="SAM" id="Coils"/>
    </source>
</evidence>
<keyword evidence="1" id="KW-0175">Coiled coil</keyword>
<reference evidence="2 3" key="1">
    <citation type="submission" date="2018-08" db="EMBL/GenBank/DDBJ databases">
        <title>Genome and evolution of the arbuscular mycorrhizal fungus Diversispora epigaea (formerly Glomus versiforme) and its bacterial endosymbionts.</title>
        <authorList>
            <person name="Sun X."/>
            <person name="Fei Z."/>
            <person name="Harrison M."/>
        </authorList>
    </citation>
    <scope>NUCLEOTIDE SEQUENCE [LARGE SCALE GENOMIC DNA]</scope>
    <source>
        <strain evidence="2 3">IT104</strain>
    </source>
</reference>
<gene>
    <name evidence="2" type="ORF">Glove_426g37</name>
</gene>
<evidence type="ECO:0000313" key="2">
    <source>
        <dbReference type="EMBL" id="RHZ54561.1"/>
    </source>
</evidence>
<keyword evidence="3" id="KW-1185">Reference proteome</keyword>
<sequence>MANTQTKIDLLEDQNSKLVAEIDELRKKCAKVEAENVKLRQVIGESIELKTRFEELEKKNKKDITNLSAENSELKIKVAKLELKLISKKNHTSGNF</sequence>